<accession>A0A1H8NNH2</accession>
<feature type="signal peptide" evidence="1">
    <location>
        <begin position="1"/>
        <end position="20"/>
    </location>
</feature>
<dbReference type="OrthoDB" id="1679609at2"/>
<proteinExistence type="predicted"/>
<dbReference type="STRING" id="112903.SAMN04490178_101174"/>
<reference evidence="2 3" key="1">
    <citation type="submission" date="2016-10" db="EMBL/GenBank/DDBJ databases">
        <authorList>
            <person name="de Groot N.N."/>
        </authorList>
    </citation>
    <scope>NUCLEOTIDE SEQUENCE [LARGE SCALE GENOMIC DNA]</scope>
    <source>
        <strain evidence="2 3">DSM 13305</strain>
    </source>
</reference>
<sequence>MRIVSLALIFCLLIGSQALAISPINLEVIKEAQLYGTANVKKEYTSFLAPWMAFEERAPKLDEFAERAYLYTPFLLIAIDARGKAQQGKQVETADSSKTLENYSGYVIFSATLYGGNDALMQNAAVTVKQDKRTVKAAQSTVEVSKTNWPDNKPQYMAQCYFYFQEKDIQTDKPALLHILTADKQEHTFYFNMDRIK</sequence>
<evidence type="ECO:0008006" key="4">
    <source>
        <dbReference type="Google" id="ProtNLM"/>
    </source>
</evidence>
<dbReference type="AlphaFoldDB" id="A0A1H8NNH2"/>
<organism evidence="2 3">
    <name type="scientific">Propionispora vibrioides</name>
    <dbReference type="NCBI Taxonomy" id="112903"/>
    <lineage>
        <taxon>Bacteria</taxon>
        <taxon>Bacillati</taxon>
        <taxon>Bacillota</taxon>
        <taxon>Negativicutes</taxon>
        <taxon>Selenomonadales</taxon>
        <taxon>Sporomusaceae</taxon>
        <taxon>Propionispora</taxon>
    </lineage>
</organism>
<evidence type="ECO:0000313" key="3">
    <source>
        <dbReference type="Proteomes" id="UP000198847"/>
    </source>
</evidence>
<dbReference type="EMBL" id="FODY01000001">
    <property type="protein sequence ID" value="SEO31170.1"/>
    <property type="molecule type" value="Genomic_DNA"/>
</dbReference>
<evidence type="ECO:0000313" key="2">
    <source>
        <dbReference type="EMBL" id="SEO31170.1"/>
    </source>
</evidence>
<keyword evidence="1" id="KW-0732">Signal</keyword>
<evidence type="ECO:0000256" key="1">
    <source>
        <dbReference type="SAM" id="SignalP"/>
    </source>
</evidence>
<keyword evidence="3" id="KW-1185">Reference proteome</keyword>
<name>A0A1H8NNH2_9FIRM</name>
<dbReference type="Proteomes" id="UP000198847">
    <property type="component" value="Unassembled WGS sequence"/>
</dbReference>
<gene>
    <name evidence="2" type="ORF">SAMN04490178_101174</name>
</gene>
<protein>
    <recommendedName>
        <fullName evidence="4">Bla regulator protein blaR1</fullName>
    </recommendedName>
</protein>
<feature type="chain" id="PRO_5011474512" description="Bla regulator protein blaR1" evidence="1">
    <location>
        <begin position="21"/>
        <end position="197"/>
    </location>
</feature>
<dbReference type="RefSeq" id="WP_091743497.1">
    <property type="nucleotide sequence ID" value="NZ_FODY01000001.1"/>
</dbReference>